<evidence type="ECO:0000313" key="2">
    <source>
        <dbReference type="EMBL" id="PNC17001.1"/>
    </source>
</evidence>
<name>A0A2N8HAV6_9BACT</name>
<dbReference type="OrthoDB" id="2513075at2"/>
<reference evidence="2 3" key="1">
    <citation type="journal article" date="2017" name="BMC Genomics">
        <title>Genome sequencing of 39 Akkermansia muciniphila isolates reveals its population structure, genomic and functional diverisity, and global distribution in mammalian gut microbiotas.</title>
        <authorList>
            <person name="Guo X."/>
            <person name="Li S."/>
            <person name="Zhang J."/>
            <person name="Wu F."/>
            <person name="Li X."/>
            <person name="Wu D."/>
            <person name="Zhang M."/>
            <person name="Ou Z."/>
            <person name="Jie Z."/>
            <person name="Yan Q."/>
            <person name="Li P."/>
            <person name="Yi J."/>
            <person name="Peng Y."/>
        </authorList>
    </citation>
    <scope>NUCLEOTIDE SEQUENCE [LARGE SCALE GENOMIC DNA]</scope>
    <source>
        <strain evidence="2 3">GP24</strain>
    </source>
</reference>
<dbReference type="GO" id="GO:0016788">
    <property type="term" value="F:hydrolase activity, acting on ester bonds"/>
    <property type="evidence" value="ECO:0007669"/>
    <property type="project" value="UniProtKB-ARBA"/>
</dbReference>
<dbReference type="Gene3D" id="3.40.50.1110">
    <property type="entry name" value="SGNH hydrolase"/>
    <property type="match status" value="1"/>
</dbReference>
<dbReference type="EMBL" id="PJKA01000013">
    <property type="protein sequence ID" value="PNC17001.1"/>
    <property type="molecule type" value="Genomic_DNA"/>
</dbReference>
<dbReference type="InterPro" id="IPR036514">
    <property type="entry name" value="SGNH_hydro_sf"/>
</dbReference>
<gene>
    <name evidence="2" type="ORF">CXU22_10150</name>
</gene>
<organism evidence="2 3">
    <name type="scientific">Akkermansia muciniphila</name>
    <dbReference type="NCBI Taxonomy" id="239935"/>
    <lineage>
        <taxon>Bacteria</taxon>
        <taxon>Pseudomonadati</taxon>
        <taxon>Verrucomicrobiota</taxon>
        <taxon>Verrucomicrobiia</taxon>
        <taxon>Verrucomicrobiales</taxon>
        <taxon>Akkermansiaceae</taxon>
        <taxon>Akkermansia</taxon>
    </lineage>
</organism>
<proteinExistence type="predicted"/>
<dbReference type="Proteomes" id="UP000236000">
    <property type="component" value="Unassembled WGS sequence"/>
</dbReference>
<accession>A0A2N8HAV6</accession>
<feature type="domain" description="SGNH hydrolase-type esterase" evidence="1">
    <location>
        <begin position="129"/>
        <end position="304"/>
    </location>
</feature>
<dbReference type="SUPFAM" id="SSF52266">
    <property type="entry name" value="SGNH hydrolase"/>
    <property type="match status" value="1"/>
</dbReference>
<dbReference type="Pfam" id="PF13472">
    <property type="entry name" value="Lipase_GDSL_2"/>
    <property type="match status" value="1"/>
</dbReference>
<protein>
    <recommendedName>
        <fullName evidence="1">SGNH hydrolase-type esterase domain-containing protein</fullName>
    </recommendedName>
</protein>
<sequence length="321" mass="35228">MTKPSPPPGIRAVLNSAGELELSTVNAPPGAVIRMDVNADSPRMLCTQGRYLTPVQAPPGTRIRYRLFQGKRGLTEPETFIMPGIPPALPVPSTLIPCTQNRDFMIYDWAARHEAACRLVRETHPDLLFIGDSITHFWGGPPVDEPHRDILQKSPETWSMCTEGMTAANLGFGYDRVENALWRLRHGELDGAADNAVCVILLGTNNLTENTDAEILEGIRAVCREITGRLEKATVILQGFYPRNSTREGTAERIASINLLLDRLAAEQGFIYTEPGRVMADASGRVPEELSNDGLHPSAAGYERIAAVLAPVIRRAAERKK</sequence>
<dbReference type="RefSeq" id="WP_102715137.1">
    <property type="nucleotide sequence ID" value="NZ_PJKA01000013.1"/>
</dbReference>
<dbReference type="PANTHER" id="PTHR30383">
    <property type="entry name" value="THIOESTERASE 1/PROTEASE 1/LYSOPHOSPHOLIPASE L1"/>
    <property type="match status" value="1"/>
</dbReference>
<dbReference type="InterPro" id="IPR013830">
    <property type="entry name" value="SGNH_hydro"/>
</dbReference>
<dbReference type="InterPro" id="IPR051532">
    <property type="entry name" value="Ester_Hydrolysis_Enzymes"/>
</dbReference>
<dbReference type="AlphaFoldDB" id="A0A2N8HAV6"/>
<evidence type="ECO:0000259" key="1">
    <source>
        <dbReference type="Pfam" id="PF13472"/>
    </source>
</evidence>
<evidence type="ECO:0000313" key="3">
    <source>
        <dbReference type="Proteomes" id="UP000236000"/>
    </source>
</evidence>
<comment type="caution">
    <text evidence="2">The sequence shown here is derived from an EMBL/GenBank/DDBJ whole genome shotgun (WGS) entry which is preliminary data.</text>
</comment>